<dbReference type="GO" id="GO:0004048">
    <property type="term" value="F:anthranilate phosphoribosyltransferase activity"/>
    <property type="evidence" value="ECO:0007669"/>
    <property type="project" value="UniProtKB-EC"/>
</dbReference>
<feature type="binding site" evidence="5">
    <location>
        <position position="216"/>
    </location>
    <ligand>
        <name>Mg(2+)</name>
        <dbReference type="ChEBI" id="CHEBI:18420"/>
        <label>2</label>
    </ligand>
</feature>
<protein>
    <recommendedName>
        <fullName evidence="5">Anthranilate phosphoribosyltransferase</fullName>
        <ecNumber evidence="5">2.4.2.18</ecNumber>
    </recommendedName>
</protein>
<reference evidence="7 8" key="1">
    <citation type="submission" date="2022-04" db="EMBL/GenBank/DDBJ databases">
        <title>Positive selection, recombination, and allopatry shape intraspecific diversity of widespread and dominant cyanobacteria.</title>
        <authorList>
            <person name="Wei J."/>
            <person name="Shu W."/>
            <person name="Hu C."/>
        </authorList>
    </citation>
    <scope>NUCLEOTIDE SEQUENCE [LARGE SCALE GENOMIC DNA]</scope>
    <source>
        <strain evidence="7 8">GB2-A5</strain>
    </source>
</reference>
<dbReference type="Gene3D" id="1.20.970.10">
    <property type="entry name" value="Transferase, Pyrimidine Nucleoside Phosphorylase, Chain C"/>
    <property type="match status" value="1"/>
</dbReference>
<feature type="binding site" evidence="5">
    <location>
        <position position="216"/>
    </location>
    <ligand>
        <name>Mg(2+)</name>
        <dbReference type="ChEBI" id="CHEBI:18420"/>
        <label>1</label>
    </ligand>
</feature>
<dbReference type="InterPro" id="IPR035902">
    <property type="entry name" value="Nuc_phospho_transferase"/>
</dbReference>
<feature type="binding site" evidence="5">
    <location>
        <position position="215"/>
    </location>
    <ligand>
        <name>Mg(2+)</name>
        <dbReference type="ChEBI" id="CHEBI:18420"/>
        <label>2</label>
    </ligand>
</feature>
<evidence type="ECO:0000313" key="7">
    <source>
        <dbReference type="EMBL" id="MEP0863820.1"/>
    </source>
</evidence>
<keyword evidence="3 5" id="KW-0822">Tryptophan biosynthesis</keyword>
<dbReference type="PANTHER" id="PTHR43285">
    <property type="entry name" value="ANTHRANILATE PHOSPHORIBOSYLTRANSFERASE"/>
    <property type="match status" value="1"/>
</dbReference>
<organism evidence="7 8">
    <name type="scientific">Funiculus sociatus GB2-A5</name>
    <dbReference type="NCBI Taxonomy" id="2933946"/>
    <lineage>
        <taxon>Bacteria</taxon>
        <taxon>Bacillati</taxon>
        <taxon>Cyanobacteriota</taxon>
        <taxon>Cyanophyceae</taxon>
        <taxon>Coleofasciculales</taxon>
        <taxon>Coleofasciculaceae</taxon>
        <taxon>Funiculus</taxon>
    </lineage>
</organism>
<evidence type="ECO:0000256" key="1">
    <source>
        <dbReference type="ARBA" id="ARBA00022676"/>
    </source>
</evidence>
<comment type="caution">
    <text evidence="7">The sequence shown here is derived from an EMBL/GenBank/DDBJ whole genome shotgun (WGS) entry which is preliminary data.</text>
</comment>
<dbReference type="InterPro" id="IPR005940">
    <property type="entry name" value="Anthranilate_Pribosyl_Tfrase"/>
</dbReference>
<comment type="catalytic activity">
    <reaction evidence="5">
        <text>N-(5-phospho-beta-D-ribosyl)anthranilate + diphosphate = 5-phospho-alpha-D-ribose 1-diphosphate + anthranilate</text>
        <dbReference type="Rhea" id="RHEA:11768"/>
        <dbReference type="ChEBI" id="CHEBI:16567"/>
        <dbReference type="ChEBI" id="CHEBI:18277"/>
        <dbReference type="ChEBI" id="CHEBI:33019"/>
        <dbReference type="ChEBI" id="CHEBI:58017"/>
        <dbReference type="EC" id="2.4.2.18"/>
    </reaction>
</comment>
<evidence type="ECO:0000256" key="3">
    <source>
        <dbReference type="ARBA" id="ARBA00022822"/>
    </source>
</evidence>
<dbReference type="PANTHER" id="PTHR43285:SF2">
    <property type="entry name" value="ANTHRANILATE PHOSPHORIBOSYLTRANSFERASE"/>
    <property type="match status" value="1"/>
</dbReference>
<dbReference type="EC" id="2.4.2.18" evidence="5"/>
<keyword evidence="1 5" id="KW-0328">Glycosyltransferase</keyword>
<keyword evidence="5" id="KW-0028">Amino-acid biosynthesis</keyword>
<dbReference type="Gene3D" id="3.40.1030.10">
    <property type="entry name" value="Nucleoside phosphorylase/phosphoribosyltransferase catalytic domain"/>
    <property type="match status" value="1"/>
</dbReference>
<feature type="binding site" evidence="5">
    <location>
        <begin position="81"/>
        <end position="84"/>
    </location>
    <ligand>
        <name>5-phospho-alpha-D-ribose 1-diphosphate</name>
        <dbReference type="ChEBI" id="CHEBI:58017"/>
    </ligand>
</feature>
<comment type="pathway">
    <text evidence="5">Amino-acid biosynthesis; L-tryptophan biosynthesis; L-tryptophan from chorismate: step 2/5.</text>
</comment>
<evidence type="ECO:0000256" key="5">
    <source>
        <dbReference type="HAMAP-Rule" id="MF_00211"/>
    </source>
</evidence>
<comment type="function">
    <text evidence="5">Catalyzes the transfer of the phosphoribosyl group of 5-phosphorylribose-1-pyrophosphate (PRPP) to anthranilate to yield N-(5'-phosphoribosyl)-anthranilate (PRA).</text>
</comment>
<accession>A0ABV0JK54</accession>
<name>A0ABV0JK54_9CYAN</name>
<keyword evidence="8" id="KW-1185">Reference proteome</keyword>
<dbReference type="EMBL" id="JAMPKK010000007">
    <property type="protein sequence ID" value="MEP0863820.1"/>
    <property type="molecule type" value="Genomic_DNA"/>
</dbReference>
<keyword evidence="2 5" id="KW-0808">Transferase</keyword>
<dbReference type="HAMAP" id="MF_00211">
    <property type="entry name" value="TrpD"/>
    <property type="match status" value="1"/>
</dbReference>
<evidence type="ECO:0000256" key="4">
    <source>
        <dbReference type="ARBA" id="ARBA00023141"/>
    </source>
</evidence>
<comment type="similarity">
    <text evidence="5">Belongs to the anthranilate phosphoribosyltransferase family.</text>
</comment>
<dbReference type="Proteomes" id="UP001442494">
    <property type="component" value="Unassembled WGS sequence"/>
</dbReference>
<keyword evidence="4 5" id="KW-0057">Aromatic amino acid biosynthesis</keyword>
<dbReference type="NCBIfam" id="TIGR01245">
    <property type="entry name" value="trpD"/>
    <property type="match status" value="1"/>
</dbReference>
<evidence type="ECO:0000256" key="2">
    <source>
        <dbReference type="ARBA" id="ARBA00022679"/>
    </source>
</evidence>
<feature type="binding site" evidence="5">
    <location>
        <position position="157"/>
    </location>
    <ligand>
        <name>anthranilate</name>
        <dbReference type="ChEBI" id="CHEBI:16567"/>
        <label>2</label>
    </ligand>
</feature>
<proteinExistence type="inferred from homology"/>
<evidence type="ECO:0000313" key="8">
    <source>
        <dbReference type="Proteomes" id="UP001442494"/>
    </source>
</evidence>
<gene>
    <name evidence="5 7" type="primary">trpD</name>
    <name evidence="7" type="ORF">NDI37_04990</name>
</gene>
<comment type="subunit">
    <text evidence="5">Homodimer.</text>
</comment>
<dbReference type="Pfam" id="PF00591">
    <property type="entry name" value="Glycos_transf_3"/>
    <property type="match status" value="1"/>
</dbReference>
<feature type="binding site" evidence="5">
    <location>
        <position position="71"/>
    </location>
    <ligand>
        <name>5-phospho-alpha-D-ribose 1-diphosphate</name>
        <dbReference type="ChEBI" id="CHEBI:58017"/>
    </ligand>
</feature>
<comment type="cofactor">
    <cofactor evidence="5">
        <name>Mg(2+)</name>
        <dbReference type="ChEBI" id="CHEBI:18420"/>
    </cofactor>
    <text evidence="5">Binds 2 magnesium ions per monomer.</text>
</comment>
<dbReference type="SUPFAM" id="SSF52418">
    <property type="entry name" value="Nucleoside phosphorylase/phosphoribosyltransferase catalytic domain"/>
    <property type="match status" value="1"/>
</dbReference>
<feature type="binding site" evidence="5">
    <location>
        <position position="71"/>
    </location>
    <ligand>
        <name>anthranilate</name>
        <dbReference type="ChEBI" id="CHEBI:16567"/>
        <label>1</label>
    </ligand>
</feature>
<feature type="domain" description="Glycosyl transferase family 3" evidence="6">
    <location>
        <begin position="67"/>
        <end position="312"/>
    </location>
</feature>
<feature type="binding site" evidence="5">
    <location>
        <position position="102"/>
    </location>
    <ligand>
        <name>anthranilate</name>
        <dbReference type="ChEBI" id="CHEBI:16567"/>
        <label>1</label>
    </ligand>
</feature>
<keyword evidence="5" id="KW-0460">Magnesium</keyword>
<dbReference type="RefSeq" id="WP_190417395.1">
    <property type="nucleotide sequence ID" value="NZ_JAMPKK010000007.1"/>
</dbReference>
<keyword evidence="5" id="KW-0479">Metal-binding</keyword>
<sequence>MKLSIPPTRSQACEVMDFLLSGYAEHDQIVSFLQSRPILDARPQELLGYRDSLWEKRRKADFGRVDLDIVGTGGVRQPRYNVSTTAAFIVAALGVRVAKHGNRGSVKPNGSFDLLEILGISLSALTVRAVESLQNTGLTFLFARDWHPAFSAIAAARSEVGQPTVFNLLGPLLNPSKPVHQMVGCGNPSVALVIAEALSELGVKALVVTGSDGLDEITLAGNSQIIEVQDNITTREIVPEDFGMTTVQVSDIAGGDATANAAEFLAIISGQGRKHIVDLVTLNAAFALSLVEPNYTVEKAIITVQSALADGTIEAFFKHFRKFLMTEQKSTLNECIPMQDGR</sequence>
<evidence type="ECO:0000259" key="6">
    <source>
        <dbReference type="Pfam" id="PF00591"/>
    </source>
</evidence>
<feature type="binding site" evidence="5">
    <location>
        <position position="83"/>
    </location>
    <ligand>
        <name>Mg(2+)</name>
        <dbReference type="ChEBI" id="CHEBI:18420"/>
        <label>1</label>
    </ligand>
</feature>
<dbReference type="InterPro" id="IPR000312">
    <property type="entry name" value="Glycosyl_Trfase_fam3"/>
</dbReference>
<feature type="binding site" evidence="5">
    <location>
        <position position="111"/>
    </location>
    <ligand>
        <name>5-phospho-alpha-D-ribose 1-diphosphate</name>
        <dbReference type="ChEBI" id="CHEBI:58017"/>
    </ligand>
</feature>
<comment type="caution">
    <text evidence="5">Lacks conserved residue(s) required for the propagation of feature annotation.</text>
</comment>